<dbReference type="Proteomes" id="UP000515135">
    <property type="component" value="Unplaced"/>
</dbReference>
<dbReference type="KEGG" id="bbel:109468863"/>
<name>A0A6P4YM48_BRABE</name>
<feature type="chain" id="PRO_5027610102" evidence="2">
    <location>
        <begin position="26"/>
        <end position="239"/>
    </location>
</feature>
<proteinExistence type="predicted"/>
<gene>
    <name evidence="5" type="primary">LOC109468863</name>
</gene>
<dbReference type="PANTHER" id="PTHR22801">
    <property type="entry name" value="LITHOSTATHINE"/>
    <property type="match status" value="1"/>
</dbReference>
<dbReference type="OrthoDB" id="6133475at2759"/>
<dbReference type="Gene3D" id="3.10.100.10">
    <property type="entry name" value="Mannose-Binding Protein A, subunit A"/>
    <property type="match status" value="2"/>
</dbReference>
<feature type="region of interest" description="Disordered" evidence="1">
    <location>
        <begin position="216"/>
        <end position="239"/>
    </location>
</feature>
<evidence type="ECO:0000259" key="3">
    <source>
        <dbReference type="PROSITE" id="PS50041"/>
    </source>
</evidence>
<dbReference type="AlphaFoldDB" id="A0A6P4YM48"/>
<keyword evidence="2" id="KW-0732">Signal</keyword>
<evidence type="ECO:0000313" key="4">
    <source>
        <dbReference type="Proteomes" id="UP000515135"/>
    </source>
</evidence>
<organism evidence="4 5">
    <name type="scientific">Branchiostoma belcheri</name>
    <name type="common">Amphioxus</name>
    <dbReference type="NCBI Taxonomy" id="7741"/>
    <lineage>
        <taxon>Eukaryota</taxon>
        <taxon>Metazoa</taxon>
        <taxon>Chordata</taxon>
        <taxon>Cephalochordata</taxon>
        <taxon>Leptocardii</taxon>
        <taxon>Amphioxiformes</taxon>
        <taxon>Branchiostomatidae</taxon>
        <taxon>Branchiostoma</taxon>
    </lineage>
</organism>
<dbReference type="PROSITE" id="PS50041">
    <property type="entry name" value="C_TYPE_LECTIN_2"/>
    <property type="match status" value="2"/>
</dbReference>
<dbReference type="InterPro" id="IPR016186">
    <property type="entry name" value="C-type_lectin-like/link_sf"/>
</dbReference>
<dbReference type="InterPro" id="IPR050801">
    <property type="entry name" value="Ca-Dep_Lectins_ImmuneDev"/>
</dbReference>
<feature type="signal peptide" evidence="2">
    <location>
        <begin position="1"/>
        <end position="25"/>
    </location>
</feature>
<dbReference type="CDD" id="cd00037">
    <property type="entry name" value="CLECT"/>
    <property type="match status" value="2"/>
</dbReference>
<evidence type="ECO:0000256" key="2">
    <source>
        <dbReference type="SAM" id="SignalP"/>
    </source>
</evidence>
<dbReference type="SUPFAM" id="SSF56436">
    <property type="entry name" value="C-type lectin-like"/>
    <property type="match status" value="2"/>
</dbReference>
<sequence>MGGGKRLAAAAVAVCVVYLVRGTSGCPSEYASFNGLCYKSFTQVKNRAQASDACVADGGMLAMPKDSATNEFLATLAPVVSGRWLGLVDRDIDGQWEFEDGDYLTGFSSWRTSEPDSGDECASFYSSCPADYASFNGVCYKSFTGSNNRAQARDACVADGAMLAMPKDSATNEFLATLAPVTGGRWLGLTDRDLDGQWEFEDGDYLTGYSSWLPNEPEFTIESTPKAPNGSVSETKLPD</sequence>
<feature type="domain" description="C-type lectin" evidence="3">
    <location>
        <begin position="33"/>
        <end position="126"/>
    </location>
</feature>
<dbReference type="PANTHER" id="PTHR22801:SF63">
    <property type="entry name" value="C-TYPE LECTIN DOMAIN-CONTAINING PROTEIN"/>
    <property type="match status" value="1"/>
</dbReference>
<dbReference type="SMART" id="SM00034">
    <property type="entry name" value="CLECT"/>
    <property type="match status" value="2"/>
</dbReference>
<dbReference type="Pfam" id="PF00059">
    <property type="entry name" value="Lectin_C"/>
    <property type="match status" value="2"/>
</dbReference>
<feature type="compositionally biased region" description="Polar residues" evidence="1">
    <location>
        <begin position="230"/>
        <end position="239"/>
    </location>
</feature>
<dbReference type="InterPro" id="IPR001304">
    <property type="entry name" value="C-type_lectin-like"/>
</dbReference>
<dbReference type="RefSeq" id="XP_019622794.1">
    <property type="nucleotide sequence ID" value="XM_019767235.1"/>
</dbReference>
<dbReference type="GeneID" id="109468863"/>
<accession>A0A6P4YM48</accession>
<evidence type="ECO:0000313" key="5">
    <source>
        <dbReference type="RefSeq" id="XP_019622794.1"/>
    </source>
</evidence>
<reference evidence="5" key="1">
    <citation type="submission" date="2025-08" db="UniProtKB">
        <authorList>
            <consortium name="RefSeq"/>
        </authorList>
    </citation>
    <scope>IDENTIFICATION</scope>
    <source>
        <tissue evidence="5">Gonad</tissue>
    </source>
</reference>
<keyword evidence="4" id="KW-1185">Reference proteome</keyword>
<feature type="domain" description="C-type lectin" evidence="3">
    <location>
        <begin position="135"/>
        <end position="218"/>
    </location>
</feature>
<protein>
    <submittedName>
        <fullName evidence="5">Snaclec 5-like</fullName>
    </submittedName>
</protein>
<evidence type="ECO:0000256" key="1">
    <source>
        <dbReference type="SAM" id="MobiDB-lite"/>
    </source>
</evidence>
<dbReference type="InterPro" id="IPR016187">
    <property type="entry name" value="CTDL_fold"/>
</dbReference>